<keyword evidence="3 5" id="KW-0863">Zinc-finger</keyword>
<name>A0A1L9P7P8_ASPVE</name>
<dbReference type="OrthoDB" id="3437960at2759"/>
<reference evidence="9" key="1">
    <citation type="journal article" date="2017" name="Genome Biol.">
        <title>Comparative genomics reveals high biological diversity and specific adaptations in the industrially and medically important fungal genus Aspergillus.</title>
        <authorList>
            <person name="de Vries R.P."/>
            <person name="Riley R."/>
            <person name="Wiebenga A."/>
            <person name="Aguilar-Osorio G."/>
            <person name="Amillis S."/>
            <person name="Uchima C.A."/>
            <person name="Anderluh G."/>
            <person name="Asadollahi M."/>
            <person name="Askin M."/>
            <person name="Barry K."/>
            <person name="Battaglia E."/>
            <person name="Bayram O."/>
            <person name="Benocci T."/>
            <person name="Braus-Stromeyer S.A."/>
            <person name="Caldana C."/>
            <person name="Canovas D."/>
            <person name="Cerqueira G.C."/>
            <person name="Chen F."/>
            <person name="Chen W."/>
            <person name="Choi C."/>
            <person name="Clum A."/>
            <person name="Dos Santos R.A."/>
            <person name="Damasio A.R."/>
            <person name="Diallinas G."/>
            <person name="Emri T."/>
            <person name="Fekete E."/>
            <person name="Flipphi M."/>
            <person name="Freyberg S."/>
            <person name="Gallo A."/>
            <person name="Gournas C."/>
            <person name="Habgood R."/>
            <person name="Hainaut M."/>
            <person name="Harispe M.L."/>
            <person name="Henrissat B."/>
            <person name="Hilden K.S."/>
            <person name="Hope R."/>
            <person name="Hossain A."/>
            <person name="Karabika E."/>
            <person name="Karaffa L."/>
            <person name="Karanyi Z."/>
            <person name="Krasevec N."/>
            <person name="Kuo A."/>
            <person name="Kusch H."/>
            <person name="LaButti K."/>
            <person name="Lagendijk E.L."/>
            <person name="Lapidus A."/>
            <person name="Levasseur A."/>
            <person name="Lindquist E."/>
            <person name="Lipzen A."/>
            <person name="Logrieco A.F."/>
            <person name="MacCabe A."/>
            <person name="Maekelae M.R."/>
            <person name="Malavazi I."/>
            <person name="Melin P."/>
            <person name="Meyer V."/>
            <person name="Mielnichuk N."/>
            <person name="Miskei M."/>
            <person name="Molnar A.P."/>
            <person name="Mule G."/>
            <person name="Ngan C.Y."/>
            <person name="Orejas M."/>
            <person name="Orosz E."/>
            <person name="Ouedraogo J.P."/>
            <person name="Overkamp K.M."/>
            <person name="Park H.-S."/>
            <person name="Perrone G."/>
            <person name="Piumi F."/>
            <person name="Punt P.J."/>
            <person name="Ram A.F."/>
            <person name="Ramon A."/>
            <person name="Rauscher S."/>
            <person name="Record E."/>
            <person name="Riano-Pachon D.M."/>
            <person name="Robert V."/>
            <person name="Roehrig J."/>
            <person name="Ruller R."/>
            <person name="Salamov A."/>
            <person name="Salih N.S."/>
            <person name="Samson R.A."/>
            <person name="Sandor E."/>
            <person name="Sanguinetti M."/>
            <person name="Schuetze T."/>
            <person name="Sepcic K."/>
            <person name="Shelest E."/>
            <person name="Sherlock G."/>
            <person name="Sophianopoulou V."/>
            <person name="Squina F.M."/>
            <person name="Sun H."/>
            <person name="Susca A."/>
            <person name="Todd R.B."/>
            <person name="Tsang A."/>
            <person name="Unkles S.E."/>
            <person name="van de Wiele N."/>
            <person name="van Rossen-Uffink D."/>
            <person name="Oliveira J.V."/>
            <person name="Vesth T.C."/>
            <person name="Visser J."/>
            <person name="Yu J.-H."/>
            <person name="Zhou M."/>
            <person name="Andersen M.R."/>
            <person name="Archer D.B."/>
            <person name="Baker S.E."/>
            <person name="Benoit I."/>
            <person name="Brakhage A.A."/>
            <person name="Braus G.H."/>
            <person name="Fischer R."/>
            <person name="Frisvad J.C."/>
            <person name="Goldman G.H."/>
            <person name="Houbraken J."/>
            <person name="Oakley B."/>
            <person name="Pocsi I."/>
            <person name="Scazzocchio C."/>
            <person name="Seiboth B."/>
            <person name="vanKuyk P.A."/>
            <person name="Wortman J."/>
            <person name="Dyer P.S."/>
            <person name="Grigoriev I.V."/>
        </authorList>
    </citation>
    <scope>NUCLEOTIDE SEQUENCE [LARGE SCALE GENOMIC DNA]</scope>
    <source>
        <strain evidence="9">CBS 583.65</strain>
    </source>
</reference>
<dbReference type="Pfam" id="PF00096">
    <property type="entry name" value="zf-C2H2"/>
    <property type="match status" value="3"/>
</dbReference>
<dbReference type="GO" id="GO:0008270">
    <property type="term" value="F:zinc ion binding"/>
    <property type="evidence" value="ECO:0007669"/>
    <property type="project" value="UniProtKB-KW"/>
</dbReference>
<feature type="region of interest" description="Disordered" evidence="6">
    <location>
        <begin position="369"/>
        <end position="392"/>
    </location>
</feature>
<organism evidence="8 9">
    <name type="scientific">Aspergillus versicolor CBS 583.65</name>
    <dbReference type="NCBI Taxonomy" id="1036611"/>
    <lineage>
        <taxon>Eukaryota</taxon>
        <taxon>Fungi</taxon>
        <taxon>Dikarya</taxon>
        <taxon>Ascomycota</taxon>
        <taxon>Pezizomycotina</taxon>
        <taxon>Eurotiomycetes</taxon>
        <taxon>Eurotiomycetidae</taxon>
        <taxon>Eurotiales</taxon>
        <taxon>Aspergillaceae</taxon>
        <taxon>Aspergillus</taxon>
        <taxon>Aspergillus subgen. Nidulantes</taxon>
    </lineage>
</organism>
<dbReference type="PANTHER" id="PTHR19818:SF139">
    <property type="entry name" value="PAIR-RULE PROTEIN ODD-PAIRED"/>
    <property type="match status" value="1"/>
</dbReference>
<evidence type="ECO:0000256" key="3">
    <source>
        <dbReference type="ARBA" id="ARBA00022771"/>
    </source>
</evidence>
<evidence type="ECO:0000313" key="9">
    <source>
        <dbReference type="Proteomes" id="UP000184073"/>
    </source>
</evidence>
<dbReference type="Proteomes" id="UP000184073">
    <property type="component" value="Unassembled WGS sequence"/>
</dbReference>
<dbReference type="InterPro" id="IPR036236">
    <property type="entry name" value="Znf_C2H2_sf"/>
</dbReference>
<dbReference type="RefSeq" id="XP_040663294.1">
    <property type="nucleotide sequence ID" value="XM_040811336.1"/>
</dbReference>
<evidence type="ECO:0000256" key="4">
    <source>
        <dbReference type="ARBA" id="ARBA00022833"/>
    </source>
</evidence>
<evidence type="ECO:0000256" key="6">
    <source>
        <dbReference type="SAM" id="MobiDB-lite"/>
    </source>
</evidence>
<dbReference type="FunFam" id="3.30.160.60:FF:002343">
    <property type="entry name" value="Zinc finger protein 33A"/>
    <property type="match status" value="1"/>
</dbReference>
<gene>
    <name evidence="8" type="ORF">ASPVEDRAFT_36955</name>
</gene>
<dbReference type="AlphaFoldDB" id="A0A1L9P7P8"/>
<keyword evidence="9" id="KW-1185">Reference proteome</keyword>
<dbReference type="PROSITE" id="PS00028">
    <property type="entry name" value="ZINC_FINGER_C2H2_1"/>
    <property type="match status" value="3"/>
</dbReference>
<dbReference type="PANTHER" id="PTHR19818">
    <property type="entry name" value="ZINC FINGER PROTEIN ZIC AND GLI"/>
    <property type="match status" value="1"/>
</dbReference>
<evidence type="ECO:0000313" key="8">
    <source>
        <dbReference type="EMBL" id="OJI97531.1"/>
    </source>
</evidence>
<feature type="domain" description="C2H2-type" evidence="7">
    <location>
        <begin position="512"/>
        <end position="539"/>
    </location>
</feature>
<evidence type="ECO:0000256" key="5">
    <source>
        <dbReference type="PROSITE-ProRule" id="PRU00042"/>
    </source>
</evidence>
<accession>A0A1L9P7P8</accession>
<evidence type="ECO:0000259" key="7">
    <source>
        <dbReference type="PROSITE" id="PS50157"/>
    </source>
</evidence>
<keyword evidence="2" id="KW-0677">Repeat</keyword>
<sequence>MPQASDPGCCFCPFSPSHPRPRRLSLHEKELDAFLLLSRSFIERSPESTYDSSKIADKMATHTRKDDFCLECHWESFHLDGKSSEDSSVAPASECCPDKEQHASEAHGDSACCDTDNCSITCPSVCDGFVDCNDEDNHDPCSVSRCEESHCHDPAPICFDEHCFDPDAHPEIPDHSFESLFGLGIPMTTDKNDFSLTLDQCQADHHMPKPTEHTAADLNHLCAGPFFSPDSIAITPCHPPHSYHHDPHSAGLSQVPPAQSMMPPSLPMQNDVNPSDVFHMLGMCPDYSNHFHVHEASNCPENLDGSTSSNSFTCLHLDDDSLNSILKNPIYTGNNLPARGPCRSNHRCRSHHHAHAHHFSPYSRHSRSSISSQILPSPGETPPPLDGGVSSVITSPDYSAADGELHVCKWVINSRGIKTGCGASFSSASALQEHLVSRHMGPVNGAKGTGYYCCWEGCSRPGEPFSQKSKLQGHFLTHSNYKNFQCTVCGKLFARQATLERHERSHRGEKPYKCPDCGKSFTDSSELKTHSRTHTGEKPFKCTYPGCNFQTGDSSNMSSHRLTHGERRHKCLHAGCNKSFTRPDQLKRHMRSTHKTEIQIPTPLLGSPTDDQLAFPIQSQVPFSMA</sequence>
<dbReference type="STRING" id="1036611.A0A1L9P7P8"/>
<dbReference type="GeneID" id="63726847"/>
<keyword evidence="4" id="KW-0862">Zinc</keyword>
<dbReference type="EMBL" id="KV878125">
    <property type="protein sequence ID" value="OJI97531.1"/>
    <property type="molecule type" value="Genomic_DNA"/>
</dbReference>
<keyword evidence="1" id="KW-0479">Metal-binding</keyword>
<dbReference type="InterPro" id="IPR050329">
    <property type="entry name" value="GLI_C2H2-zinc-finger"/>
</dbReference>
<evidence type="ECO:0000256" key="2">
    <source>
        <dbReference type="ARBA" id="ARBA00022737"/>
    </source>
</evidence>
<evidence type="ECO:0000256" key="1">
    <source>
        <dbReference type="ARBA" id="ARBA00022723"/>
    </source>
</evidence>
<dbReference type="InterPro" id="IPR013087">
    <property type="entry name" value="Znf_C2H2_type"/>
</dbReference>
<dbReference type="Gene3D" id="3.30.160.60">
    <property type="entry name" value="Classic Zinc Finger"/>
    <property type="match status" value="5"/>
</dbReference>
<dbReference type="SUPFAM" id="SSF57667">
    <property type="entry name" value="beta-beta-alpha zinc fingers"/>
    <property type="match status" value="3"/>
</dbReference>
<feature type="domain" description="C2H2-type" evidence="7">
    <location>
        <begin position="484"/>
        <end position="511"/>
    </location>
</feature>
<dbReference type="VEuPathDB" id="FungiDB:ASPVEDRAFT_36955"/>
<dbReference type="GO" id="GO:0000978">
    <property type="term" value="F:RNA polymerase II cis-regulatory region sequence-specific DNA binding"/>
    <property type="evidence" value="ECO:0007669"/>
    <property type="project" value="TreeGrafter"/>
</dbReference>
<dbReference type="SMART" id="SM00355">
    <property type="entry name" value="ZnF_C2H2"/>
    <property type="match status" value="6"/>
</dbReference>
<protein>
    <recommendedName>
        <fullName evidence="7">C2H2-type domain-containing protein</fullName>
    </recommendedName>
</protein>
<dbReference type="FunFam" id="3.30.160.60:FF:001704">
    <property type="entry name" value="C2H2 transcription factor, putative"/>
    <property type="match status" value="1"/>
</dbReference>
<feature type="compositionally biased region" description="Low complexity" evidence="6">
    <location>
        <begin position="369"/>
        <end position="378"/>
    </location>
</feature>
<dbReference type="PROSITE" id="PS50157">
    <property type="entry name" value="ZINC_FINGER_C2H2_2"/>
    <property type="match status" value="3"/>
</dbReference>
<dbReference type="GO" id="GO:0005634">
    <property type="term" value="C:nucleus"/>
    <property type="evidence" value="ECO:0007669"/>
    <property type="project" value="UniProtKB-ARBA"/>
</dbReference>
<dbReference type="GO" id="GO:0000981">
    <property type="term" value="F:DNA-binding transcription factor activity, RNA polymerase II-specific"/>
    <property type="evidence" value="ECO:0007669"/>
    <property type="project" value="TreeGrafter"/>
</dbReference>
<proteinExistence type="predicted"/>
<feature type="domain" description="C2H2-type" evidence="7">
    <location>
        <begin position="569"/>
        <end position="599"/>
    </location>
</feature>
<dbReference type="GO" id="GO:0045944">
    <property type="term" value="P:positive regulation of transcription by RNA polymerase II"/>
    <property type="evidence" value="ECO:0007669"/>
    <property type="project" value="UniProtKB-ARBA"/>
</dbReference>